<dbReference type="Gene3D" id="1.10.489.10">
    <property type="entry name" value="Chloroperoxidase-like"/>
    <property type="match status" value="1"/>
</dbReference>
<evidence type="ECO:0000256" key="1">
    <source>
        <dbReference type="ARBA" id="ARBA00001970"/>
    </source>
</evidence>
<evidence type="ECO:0000256" key="7">
    <source>
        <dbReference type="ARBA" id="ARBA00025795"/>
    </source>
</evidence>
<feature type="transmembrane region" description="Helical" evidence="8">
    <location>
        <begin position="440"/>
        <end position="464"/>
    </location>
</feature>
<feature type="chain" id="PRO_5017808430" description="Heme haloperoxidase family profile domain-containing protein" evidence="9">
    <location>
        <begin position="21"/>
        <end position="544"/>
    </location>
</feature>
<keyword evidence="6" id="KW-0408">Iron</keyword>
<dbReference type="EMBL" id="MBDO02000050">
    <property type="protein sequence ID" value="RLN65632.1"/>
    <property type="molecule type" value="Genomic_DNA"/>
</dbReference>
<feature type="transmembrane region" description="Helical" evidence="8">
    <location>
        <begin position="337"/>
        <end position="358"/>
    </location>
</feature>
<dbReference type="PANTHER" id="PTHR33577:SF9">
    <property type="entry name" value="PEROXIDASE STCC"/>
    <property type="match status" value="1"/>
</dbReference>
<evidence type="ECO:0000256" key="3">
    <source>
        <dbReference type="ARBA" id="ARBA00022617"/>
    </source>
</evidence>
<dbReference type="Pfam" id="PF01328">
    <property type="entry name" value="Peroxidase_2"/>
    <property type="match status" value="1"/>
</dbReference>
<feature type="transmembrane region" description="Helical" evidence="8">
    <location>
        <begin position="298"/>
        <end position="325"/>
    </location>
</feature>
<accession>A0A3F2RWK7</accession>
<protein>
    <recommendedName>
        <fullName evidence="10">Heme haloperoxidase family profile domain-containing protein</fullName>
    </recommendedName>
</protein>
<evidence type="ECO:0000256" key="2">
    <source>
        <dbReference type="ARBA" id="ARBA00022559"/>
    </source>
</evidence>
<gene>
    <name evidence="11" type="ORF">BBP00_00002749</name>
</gene>
<name>A0A3F2RWK7_9STRA</name>
<keyword evidence="9" id="KW-0732">Signal</keyword>
<keyword evidence="2" id="KW-0575">Peroxidase</keyword>
<feature type="transmembrane region" description="Helical" evidence="8">
    <location>
        <begin position="364"/>
        <end position="383"/>
    </location>
</feature>
<evidence type="ECO:0000256" key="9">
    <source>
        <dbReference type="SAM" id="SignalP"/>
    </source>
</evidence>
<feature type="transmembrane region" description="Helical" evidence="8">
    <location>
        <begin position="404"/>
        <end position="428"/>
    </location>
</feature>
<reference evidence="11 12" key="1">
    <citation type="submission" date="2018-07" db="EMBL/GenBank/DDBJ databases">
        <title>Genome sequencing of oomycete isolates from Chile give support for New Zealand origin for Phytophthora kernoviae and make available the first Nothophytophthora sp. genome.</title>
        <authorList>
            <person name="Studholme D.J."/>
            <person name="Sanfuentes E."/>
            <person name="Panda P."/>
            <person name="Hill R."/>
            <person name="Sambles C."/>
            <person name="Grant M."/>
            <person name="Williams N.M."/>
            <person name="Mcdougal R.L."/>
        </authorList>
    </citation>
    <scope>NUCLEOTIDE SEQUENCE [LARGE SCALE GENOMIC DNA]</scope>
    <source>
        <strain evidence="11">Chile6</strain>
    </source>
</reference>
<keyword evidence="3" id="KW-0349">Heme</keyword>
<organism evidence="11 12">
    <name type="scientific">Phytophthora kernoviae</name>
    <dbReference type="NCBI Taxonomy" id="325452"/>
    <lineage>
        <taxon>Eukaryota</taxon>
        <taxon>Sar</taxon>
        <taxon>Stramenopiles</taxon>
        <taxon>Oomycota</taxon>
        <taxon>Peronosporomycetes</taxon>
        <taxon>Peronosporales</taxon>
        <taxon>Peronosporaceae</taxon>
        <taxon>Phytophthora</taxon>
    </lineage>
</organism>
<comment type="cofactor">
    <cofactor evidence="1">
        <name>heme b</name>
        <dbReference type="ChEBI" id="CHEBI:60344"/>
    </cofactor>
</comment>
<dbReference type="Pfam" id="PF00892">
    <property type="entry name" value="EamA"/>
    <property type="match status" value="1"/>
</dbReference>
<proteinExistence type="inferred from homology"/>
<dbReference type="SUPFAM" id="SSF47571">
    <property type="entry name" value="Cloroperoxidase"/>
    <property type="match status" value="1"/>
</dbReference>
<dbReference type="InterPro" id="IPR037185">
    <property type="entry name" value="EmrE-like"/>
</dbReference>
<dbReference type="OrthoDB" id="10062838at2759"/>
<keyword evidence="4" id="KW-0479">Metal-binding</keyword>
<comment type="similarity">
    <text evidence="7">Belongs to the chloroperoxidase family.</text>
</comment>
<keyword evidence="8" id="KW-0472">Membrane</keyword>
<evidence type="ECO:0000313" key="12">
    <source>
        <dbReference type="Proteomes" id="UP000277300"/>
    </source>
</evidence>
<dbReference type="InterPro" id="IPR000620">
    <property type="entry name" value="EamA_dom"/>
</dbReference>
<dbReference type="AlphaFoldDB" id="A0A3F2RWK7"/>
<evidence type="ECO:0000256" key="4">
    <source>
        <dbReference type="ARBA" id="ARBA00022723"/>
    </source>
</evidence>
<evidence type="ECO:0000256" key="6">
    <source>
        <dbReference type="ARBA" id="ARBA00023004"/>
    </source>
</evidence>
<dbReference type="PANTHER" id="PTHR33577">
    <property type="entry name" value="STERIGMATOCYSTIN BIOSYNTHESIS PEROXIDASE STCC-RELATED"/>
    <property type="match status" value="1"/>
</dbReference>
<dbReference type="InterPro" id="IPR036851">
    <property type="entry name" value="Chloroperoxidase-like_sf"/>
</dbReference>
<dbReference type="GO" id="GO:0004601">
    <property type="term" value="F:peroxidase activity"/>
    <property type="evidence" value="ECO:0007669"/>
    <property type="project" value="UniProtKB-KW"/>
</dbReference>
<dbReference type="Proteomes" id="UP000277300">
    <property type="component" value="Unassembled WGS sequence"/>
</dbReference>
<feature type="domain" description="Heme haloperoxidase family profile" evidence="10">
    <location>
        <begin position="37"/>
        <end position="247"/>
    </location>
</feature>
<evidence type="ECO:0000256" key="5">
    <source>
        <dbReference type="ARBA" id="ARBA00023002"/>
    </source>
</evidence>
<dbReference type="InterPro" id="IPR000028">
    <property type="entry name" value="Chloroperoxidase"/>
</dbReference>
<keyword evidence="8" id="KW-0812">Transmembrane</keyword>
<evidence type="ECO:0000259" key="10">
    <source>
        <dbReference type="PROSITE" id="PS51405"/>
    </source>
</evidence>
<dbReference type="SUPFAM" id="SSF103481">
    <property type="entry name" value="Multidrug resistance efflux transporter EmrE"/>
    <property type="match status" value="1"/>
</dbReference>
<sequence length="544" mass="57892">MVSFTSSLVFVAAAFGVAYGYTEAEAEAALAKAAALPEGEYYRPPTYLTSGSVNSTAPFRRSPCPAMNSLANHGYLPRDGKNITVDQAVAVVMDKFNIAEDLAAVMGGLSPDLFDLNGLSKHNDQVEHDASLARIDSYFGVDPYLITSGLINDVLNYGLDGSVDVTDVATIRAARVAWGQENNPEFDFSTTPAFIAGAESALFLRGFGGDNGNSTATTFIATFFLQEMFPEGWTKPDTSITYDDALATISYLNAVSVAEDRNAGLDIVGVLKRHSVIPFSKLCTIAACLSVFYLLADYFWYAALVNVSVTAGTAIFNCSPLFVYCFSICFLHERLTLGKMCGIMTSLVGVTLVVMFQNGSNLDALAGTSLVAGLLVVISAALYGGYEVALRLAVGEDITDTSTLLTMTGLCGLFTVPLWIVGSFVLAYSPFVTMHEPLGFPVTGSGVFLLLLSGAMAVVFNVFLPLSLCWTSPLETSVGVMLTIPLSGVLDTLIHQTSFSWECIVGSGLVMGGFGILEYSNDQTAALEKQHLDQRAPESSAVLV</sequence>
<keyword evidence="5" id="KW-0560">Oxidoreductase</keyword>
<dbReference type="PROSITE" id="PS51405">
    <property type="entry name" value="HEME_HALOPEROXIDASE"/>
    <property type="match status" value="1"/>
</dbReference>
<keyword evidence="8" id="KW-1133">Transmembrane helix</keyword>
<dbReference type="GO" id="GO:0016020">
    <property type="term" value="C:membrane"/>
    <property type="evidence" value="ECO:0007669"/>
    <property type="project" value="InterPro"/>
</dbReference>
<evidence type="ECO:0000256" key="8">
    <source>
        <dbReference type="SAM" id="Phobius"/>
    </source>
</evidence>
<comment type="caution">
    <text evidence="11">The sequence shown here is derived from an EMBL/GenBank/DDBJ whole genome shotgun (WGS) entry which is preliminary data.</text>
</comment>
<evidence type="ECO:0000313" key="11">
    <source>
        <dbReference type="EMBL" id="RLN65632.1"/>
    </source>
</evidence>
<feature type="signal peptide" evidence="9">
    <location>
        <begin position="1"/>
        <end position="20"/>
    </location>
</feature>
<dbReference type="GO" id="GO:0046872">
    <property type="term" value="F:metal ion binding"/>
    <property type="evidence" value="ECO:0007669"/>
    <property type="project" value="UniProtKB-KW"/>
</dbReference>